<dbReference type="InterPro" id="IPR005467">
    <property type="entry name" value="His_kinase_dom"/>
</dbReference>
<dbReference type="eggNOG" id="COG4191">
    <property type="taxonomic scope" value="Bacteria"/>
</dbReference>
<dbReference type="RefSeq" id="WP_012174770.1">
    <property type="nucleotide sequence ID" value="NC_009943.1"/>
</dbReference>
<keyword evidence="5" id="KW-0597">Phosphoprotein</keyword>
<feature type="domain" description="Histidine kinase" evidence="10">
    <location>
        <begin position="330"/>
        <end position="553"/>
    </location>
</feature>
<feature type="transmembrane region" description="Helical" evidence="9">
    <location>
        <begin position="268"/>
        <end position="292"/>
    </location>
</feature>
<dbReference type="Gene3D" id="3.30.565.10">
    <property type="entry name" value="Histidine kinase-like ATPase, C-terminal domain"/>
    <property type="match status" value="1"/>
</dbReference>
<evidence type="ECO:0000256" key="6">
    <source>
        <dbReference type="ARBA" id="ARBA00022692"/>
    </source>
</evidence>
<gene>
    <name evidence="11" type="ordered locus">Dole_1349</name>
</gene>
<keyword evidence="7 9" id="KW-1133">Transmembrane helix</keyword>
<evidence type="ECO:0000256" key="3">
    <source>
        <dbReference type="ARBA" id="ARBA00012438"/>
    </source>
</evidence>
<keyword evidence="11" id="KW-0418">Kinase</keyword>
<dbReference type="GO" id="GO:0000155">
    <property type="term" value="F:phosphorelay sensor kinase activity"/>
    <property type="evidence" value="ECO:0007669"/>
    <property type="project" value="InterPro"/>
</dbReference>
<dbReference type="InterPro" id="IPR036890">
    <property type="entry name" value="HATPase_C_sf"/>
</dbReference>
<dbReference type="PANTHER" id="PTHR43065">
    <property type="entry name" value="SENSOR HISTIDINE KINASE"/>
    <property type="match status" value="1"/>
</dbReference>
<evidence type="ECO:0000256" key="2">
    <source>
        <dbReference type="ARBA" id="ARBA00004651"/>
    </source>
</evidence>
<evidence type="ECO:0000259" key="10">
    <source>
        <dbReference type="PROSITE" id="PS50109"/>
    </source>
</evidence>
<dbReference type="KEGG" id="dol:Dole_1349"/>
<evidence type="ECO:0000256" key="4">
    <source>
        <dbReference type="ARBA" id="ARBA00022475"/>
    </source>
</evidence>
<name>A8ZYP8_DESOH</name>
<dbReference type="PRINTS" id="PR00344">
    <property type="entry name" value="BCTRLSENSOR"/>
</dbReference>
<dbReference type="CDD" id="cd18774">
    <property type="entry name" value="PDC2_HK_sensor"/>
    <property type="match status" value="1"/>
</dbReference>
<organism evidence="11 12">
    <name type="scientific">Desulfosudis oleivorans (strain DSM 6200 / JCM 39069 / Hxd3)</name>
    <name type="common">Desulfococcus oleovorans</name>
    <dbReference type="NCBI Taxonomy" id="96561"/>
    <lineage>
        <taxon>Bacteria</taxon>
        <taxon>Pseudomonadati</taxon>
        <taxon>Thermodesulfobacteriota</taxon>
        <taxon>Desulfobacteria</taxon>
        <taxon>Desulfobacterales</taxon>
        <taxon>Desulfosudaceae</taxon>
        <taxon>Desulfosudis</taxon>
    </lineage>
</organism>
<dbReference type="SMART" id="SM00388">
    <property type="entry name" value="HisKA"/>
    <property type="match status" value="1"/>
</dbReference>
<protein>
    <recommendedName>
        <fullName evidence="3">histidine kinase</fullName>
        <ecNumber evidence="3">2.7.13.3</ecNumber>
    </recommendedName>
</protein>
<dbReference type="PROSITE" id="PS50109">
    <property type="entry name" value="HIS_KIN"/>
    <property type="match status" value="1"/>
</dbReference>
<evidence type="ECO:0000256" key="1">
    <source>
        <dbReference type="ARBA" id="ARBA00000085"/>
    </source>
</evidence>
<accession>A8ZYP8</accession>
<keyword evidence="4" id="KW-1003">Cell membrane</keyword>
<evidence type="ECO:0000256" key="7">
    <source>
        <dbReference type="ARBA" id="ARBA00022989"/>
    </source>
</evidence>
<dbReference type="Pfam" id="PF02743">
    <property type="entry name" value="dCache_1"/>
    <property type="match status" value="1"/>
</dbReference>
<dbReference type="EMBL" id="CP000859">
    <property type="protein sequence ID" value="ABW67153.1"/>
    <property type="molecule type" value="Genomic_DNA"/>
</dbReference>
<dbReference type="SUPFAM" id="SSF55874">
    <property type="entry name" value="ATPase domain of HSP90 chaperone/DNA topoisomerase II/histidine kinase"/>
    <property type="match status" value="1"/>
</dbReference>
<dbReference type="CDD" id="cd00082">
    <property type="entry name" value="HisKA"/>
    <property type="match status" value="1"/>
</dbReference>
<dbReference type="Gene3D" id="3.30.450.20">
    <property type="entry name" value="PAS domain"/>
    <property type="match status" value="2"/>
</dbReference>
<dbReference type="Pfam" id="PF02518">
    <property type="entry name" value="HATPase_c"/>
    <property type="match status" value="1"/>
</dbReference>
<evidence type="ECO:0000256" key="5">
    <source>
        <dbReference type="ARBA" id="ARBA00022553"/>
    </source>
</evidence>
<dbReference type="PANTHER" id="PTHR43065:SF42">
    <property type="entry name" value="TWO-COMPONENT SENSOR PPRA"/>
    <property type="match status" value="1"/>
</dbReference>
<dbReference type="SUPFAM" id="SSF47384">
    <property type="entry name" value="Homodimeric domain of signal transducing histidine kinase"/>
    <property type="match status" value="1"/>
</dbReference>
<feature type="transmembrane region" description="Helical" evidence="9">
    <location>
        <begin position="9"/>
        <end position="32"/>
    </location>
</feature>
<dbReference type="GO" id="GO:0005886">
    <property type="term" value="C:plasma membrane"/>
    <property type="evidence" value="ECO:0007669"/>
    <property type="project" value="UniProtKB-SubCell"/>
</dbReference>
<dbReference type="AlphaFoldDB" id="A8ZYP8"/>
<proteinExistence type="predicted"/>
<sequence>MDKQVRKMILVRVLLVPFLIVLAVYGTLVYYFSAYAARQVRAELVRVAADHRTLIDRFLEERVADIRFIVSSYDMETLQDPQRLTRIFRNLQAASTVFFDLGVFDAEGKHLAYVGPYDLTGKDYGQEPWFVAVRDKGIFISDEFLGYRNIPHFIIAIRKQAGGKNWYIRTTIDTFAFNDLVENIRIGKTGEAYLVNTKGVFQSDRRSGGRLMATDPDFDRYVLDRDEVSFFSIRTVDGRKFVYAAGPLKQAGWVMVVRQTAADAYADLTFAVIISLIMIIGGGAIVLVMGFIQASAIAGRLKLADMEKQQMKTQLVIAGKLAEVGEMSTGLAHEINNPLQVMKSELAMINVVMSDIAEKQNQPDPEDFKALDESVRQIAIQIERCAKITQGLLRFARKSEIVLQPVNIGTFIPEVVGMVEQRAGVENIRIIQELQDGAPPVMSDPNQLQQVFLNLFNNAMYALKGKTGAEIRVRSLREGNDLVITVADNGCGITPEDMEKIYLPFFTTKPVGQGTGLGLSTVYGIIEGLGGRITVESEVNAGTVFTIRLPIGRT</sequence>
<dbReference type="InterPro" id="IPR004358">
    <property type="entry name" value="Sig_transdc_His_kin-like_C"/>
</dbReference>
<dbReference type="Gene3D" id="1.10.287.130">
    <property type="match status" value="1"/>
</dbReference>
<dbReference type="STRING" id="96561.Dole_1349"/>
<evidence type="ECO:0000313" key="11">
    <source>
        <dbReference type="EMBL" id="ABW67153.1"/>
    </source>
</evidence>
<keyword evidence="12" id="KW-1185">Reference proteome</keyword>
<evidence type="ECO:0000256" key="8">
    <source>
        <dbReference type="ARBA" id="ARBA00023136"/>
    </source>
</evidence>
<dbReference type="Proteomes" id="UP000008561">
    <property type="component" value="Chromosome"/>
</dbReference>
<keyword evidence="6 9" id="KW-0812">Transmembrane</keyword>
<dbReference type="InterPro" id="IPR036097">
    <property type="entry name" value="HisK_dim/P_sf"/>
</dbReference>
<dbReference type="InterPro" id="IPR003661">
    <property type="entry name" value="HisK_dim/P_dom"/>
</dbReference>
<reference evidence="11 12" key="1">
    <citation type="submission" date="2007-10" db="EMBL/GenBank/DDBJ databases">
        <title>Complete sequence of Desulfococcus oleovorans Hxd3.</title>
        <authorList>
            <consortium name="US DOE Joint Genome Institute"/>
            <person name="Copeland A."/>
            <person name="Lucas S."/>
            <person name="Lapidus A."/>
            <person name="Barry K."/>
            <person name="Glavina del Rio T."/>
            <person name="Dalin E."/>
            <person name="Tice H."/>
            <person name="Pitluck S."/>
            <person name="Kiss H."/>
            <person name="Brettin T."/>
            <person name="Bruce D."/>
            <person name="Detter J.C."/>
            <person name="Han C."/>
            <person name="Schmutz J."/>
            <person name="Larimer F."/>
            <person name="Land M."/>
            <person name="Hauser L."/>
            <person name="Kyrpides N."/>
            <person name="Kim E."/>
            <person name="Wawrik B."/>
            <person name="Richardson P."/>
        </authorList>
    </citation>
    <scope>NUCLEOTIDE SEQUENCE [LARGE SCALE GENOMIC DNA]</scope>
    <source>
        <strain evidence="12">DSM 6200 / JCM 39069 / Hxd3</strain>
    </source>
</reference>
<dbReference type="HOGENOM" id="CLU_023166_1_0_7"/>
<dbReference type="SMART" id="SM00387">
    <property type="entry name" value="HATPase_c"/>
    <property type="match status" value="1"/>
</dbReference>
<evidence type="ECO:0000313" key="12">
    <source>
        <dbReference type="Proteomes" id="UP000008561"/>
    </source>
</evidence>
<keyword evidence="8 9" id="KW-0472">Membrane</keyword>
<evidence type="ECO:0000256" key="9">
    <source>
        <dbReference type="SAM" id="Phobius"/>
    </source>
</evidence>
<comment type="subcellular location">
    <subcellularLocation>
        <location evidence="2">Cell membrane</location>
        <topology evidence="2">Multi-pass membrane protein</topology>
    </subcellularLocation>
</comment>
<comment type="catalytic activity">
    <reaction evidence="1">
        <text>ATP + protein L-histidine = ADP + protein N-phospho-L-histidine.</text>
        <dbReference type="EC" id="2.7.13.3"/>
    </reaction>
</comment>
<dbReference type="InterPro" id="IPR003594">
    <property type="entry name" value="HATPase_dom"/>
</dbReference>
<dbReference type="OrthoDB" id="9777714at2"/>
<keyword evidence="11" id="KW-0808">Transferase</keyword>
<dbReference type="EC" id="2.7.13.3" evidence="3"/>
<dbReference type="InterPro" id="IPR033479">
    <property type="entry name" value="dCache_1"/>
</dbReference>